<evidence type="ECO:0000256" key="4">
    <source>
        <dbReference type="ARBA" id="ARBA00022692"/>
    </source>
</evidence>
<evidence type="ECO:0000256" key="7">
    <source>
        <dbReference type="ARBA" id="ARBA00022989"/>
    </source>
</evidence>
<dbReference type="Proteomes" id="UP000054383">
    <property type="component" value="Unassembled WGS sequence"/>
</dbReference>
<organism evidence="12 13">
    <name type="scientific">Talaromyces islandicus</name>
    <name type="common">Penicillium islandicum</name>
    <dbReference type="NCBI Taxonomy" id="28573"/>
    <lineage>
        <taxon>Eukaryota</taxon>
        <taxon>Fungi</taxon>
        <taxon>Dikarya</taxon>
        <taxon>Ascomycota</taxon>
        <taxon>Pezizomycotina</taxon>
        <taxon>Eurotiomycetes</taxon>
        <taxon>Eurotiomycetidae</taxon>
        <taxon>Eurotiales</taxon>
        <taxon>Trichocomaceae</taxon>
        <taxon>Talaromyces</taxon>
        <taxon>Talaromyces sect. Islandici</taxon>
    </lineage>
</organism>
<evidence type="ECO:0000313" key="13">
    <source>
        <dbReference type="Proteomes" id="UP000054383"/>
    </source>
</evidence>
<evidence type="ECO:0000256" key="3">
    <source>
        <dbReference type="ARBA" id="ARBA00020256"/>
    </source>
</evidence>
<dbReference type="GO" id="GO:0005789">
    <property type="term" value="C:endoplasmic reticulum membrane"/>
    <property type="evidence" value="ECO:0007669"/>
    <property type="project" value="UniProtKB-SubCell"/>
</dbReference>
<reference evidence="12 13" key="1">
    <citation type="submission" date="2015-04" db="EMBL/GenBank/DDBJ databases">
        <authorList>
            <person name="Syromyatnikov M.Y."/>
            <person name="Popov V.N."/>
        </authorList>
    </citation>
    <scope>NUCLEOTIDE SEQUENCE [LARGE SCALE GENOMIC DNA]</scope>
    <source>
        <strain evidence="12">WF-38-12</strain>
    </source>
</reference>
<sequence length="362" mass="38776">MPQNTLTSPDLTFCLASTSTSESLFLSLFLSLAVSPTWKKRPRTMGSKADWSSPGAIATTLLDGNPISILITVTLTLLLPVLLHLLLYRKAANPPSLTFILLGPSGSGKTAFLTLLESASSRRSNAAPLTHTSQNATSTTVTLPPSVPIASNQYRSVNDPSLSETKRNPVKYIVKDTPGHGKLRSSQLSQLEAVLSSKKEKSPIGGIIFFVDAASLSDAAESLRDCATYLHDVLLLLQKLVFSNQKHVAQVASSVSVLVAANKQDLFTALPAGSIKERLEHEIERIRKSRQKGLMDASAGSASNDEDYEVLGTNGEEDFSFQLLEDEVGTQVNVVGGAVVSEEDTDAGAGIRGWEEWIGARL</sequence>
<proteinExistence type="inferred from homology"/>
<evidence type="ECO:0000256" key="10">
    <source>
        <dbReference type="ARBA" id="ARBA00023170"/>
    </source>
</evidence>
<keyword evidence="10 12" id="KW-0675">Receptor</keyword>
<evidence type="ECO:0000256" key="11">
    <source>
        <dbReference type="SAM" id="Phobius"/>
    </source>
</evidence>
<dbReference type="STRING" id="28573.A0A0U1M4G4"/>
<keyword evidence="13" id="KW-1185">Reference proteome</keyword>
<keyword evidence="9 11" id="KW-0472">Membrane</keyword>
<dbReference type="GO" id="GO:0005525">
    <property type="term" value="F:GTP binding"/>
    <property type="evidence" value="ECO:0007669"/>
    <property type="project" value="UniProtKB-KW"/>
</dbReference>
<feature type="transmembrane region" description="Helical" evidence="11">
    <location>
        <begin position="12"/>
        <end position="34"/>
    </location>
</feature>
<evidence type="ECO:0000313" key="12">
    <source>
        <dbReference type="EMBL" id="CRG90434.1"/>
    </source>
</evidence>
<keyword evidence="7 11" id="KW-1133">Transmembrane helix</keyword>
<keyword evidence="8" id="KW-0342">GTP-binding</keyword>
<evidence type="ECO:0000256" key="5">
    <source>
        <dbReference type="ARBA" id="ARBA00022741"/>
    </source>
</evidence>
<dbReference type="Gene3D" id="3.40.50.300">
    <property type="entry name" value="P-loop containing nucleotide triphosphate hydrolases"/>
    <property type="match status" value="1"/>
</dbReference>
<name>A0A0U1M4G4_TALIS</name>
<dbReference type="EMBL" id="CVMT01000008">
    <property type="protein sequence ID" value="CRG90434.1"/>
    <property type="molecule type" value="Genomic_DNA"/>
</dbReference>
<evidence type="ECO:0000256" key="8">
    <source>
        <dbReference type="ARBA" id="ARBA00023134"/>
    </source>
</evidence>
<comment type="similarity">
    <text evidence="2">Belongs to the SRP receptor beta subunit family.</text>
</comment>
<evidence type="ECO:0000256" key="2">
    <source>
        <dbReference type="ARBA" id="ARBA00005619"/>
    </source>
</evidence>
<protein>
    <recommendedName>
        <fullName evidence="3">Signal recognition particle receptor subunit beta</fullName>
    </recommendedName>
</protein>
<evidence type="ECO:0000256" key="9">
    <source>
        <dbReference type="ARBA" id="ARBA00023136"/>
    </source>
</evidence>
<dbReference type="OrthoDB" id="41266at2759"/>
<accession>A0A0U1M4G4</accession>
<evidence type="ECO:0000256" key="6">
    <source>
        <dbReference type="ARBA" id="ARBA00022824"/>
    </source>
</evidence>
<dbReference type="InterPro" id="IPR027417">
    <property type="entry name" value="P-loop_NTPase"/>
</dbReference>
<evidence type="ECO:0000256" key="1">
    <source>
        <dbReference type="ARBA" id="ARBA00004389"/>
    </source>
</evidence>
<dbReference type="InterPro" id="IPR019009">
    <property type="entry name" value="SRP_receptor_beta_su"/>
</dbReference>
<dbReference type="AlphaFoldDB" id="A0A0U1M4G4"/>
<dbReference type="SUPFAM" id="SSF52540">
    <property type="entry name" value="P-loop containing nucleoside triphosphate hydrolases"/>
    <property type="match status" value="1"/>
</dbReference>
<keyword evidence="5" id="KW-0547">Nucleotide-binding</keyword>
<dbReference type="OMA" id="WWIAQRI"/>
<keyword evidence="4 11" id="KW-0812">Transmembrane</keyword>
<comment type="subcellular location">
    <subcellularLocation>
        <location evidence="1">Endoplasmic reticulum membrane</location>
        <topology evidence="1">Single-pass membrane protein</topology>
    </subcellularLocation>
</comment>
<gene>
    <name evidence="12" type="ORF">PISL3812_07478</name>
</gene>
<keyword evidence="6" id="KW-0256">Endoplasmic reticulum</keyword>
<feature type="transmembrane region" description="Helical" evidence="11">
    <location>
        <begin position="67"/>
        <end position="88"/>
    </location>
</feature>
<dbReference type="Pfam" id="PF09439">
    <property type="entry name" value="SRPRB"/>
    <property type="match status" value="1"/>
</dbReference>